<feature type="region of interest" description="Disordered" evidence="1">
    <location>
        <begin position="80"/>
        <end position="104"/>
    </location>
</feature>
<comment type="caution">
    <text evidence="2">The sequence shown here is derived from an EMBL/GenBank/DDBJ whole genome shotgun (WGS) entry which is preliminary data.</text>
</comment>
<evidence type="ECO:0000256" key="1">
    <source>
        <dbReference type="SAM" id="MobiDB-lite"/>
    </source>
</evidence>
<sequence length="236" mass="26181">MPNSEAKALKRNQQISEVTMPNYEAVLVQASKKYQQHTQKMPLSPGMGRLVEKKQMVAVSMTSPPFPQGSIIRTAEQRHWSAVSMSPSSHPPENDSIDPEQQQQAEVTAFQHTLPTFVYTSPVPFAENAFSDCYADHASVQANAHYKSFSSSSSWPQVEASSSHRRLPSSYVERGTILGWGQVHQPSNDGTDDNFLLLASQILDPSDDISCDGDLCSILGISSNDLEKEFMYPIRF</sequence>
<accession>A0ABD3R613</accession>
<proteinExistence type="predicted"/>
<name>A0ABD3R613_9STRA</name>
<protein>
    <submittedName>
        <fullName evidence="2">Uncharacterized protein</fullName>
    </submittedName>
</protein>
<keyword evidence="3" id="KW-1185">Reference proteome</keyword>
<evidence type="ECO:0000313" key="3">
    <source>
        <dbReference type="Proteomes" id="UP001530377"/>
    </source>
</evidence>
<dbReference type="Proteomes" id="UP001530377">
    <property type="component" value="Unassembled WGS sequence"/>
</dbReference>
<reference evidence="2 3" key="1">
    <citation type="submission" date="2024-10" db="EMBL/GenBank/DDBJ databases">
        <title>Updated reference genomes for cyclostephanoid diatoms.</title>
        <authorList>
            <person name="Roberts W.R."/>
            <person name="Alverson A.J."/>
        </authorList>
    </citation>
    <scope>NUCLEOTIDE SEQUENCE [LARGE SCALE GENOMIC DNA]</scope>
    <source>
        <strain evidence="2 3">AJA228-03</strain>
    </source>
</reference>
<organism evidence="2 3">
    <name type="scientific">Cyclostephanos tholiformis</name>
    <dbReference type="NCBI Taxonomy" id="382380"/>
    <lineage>
        <taxon>Eukaryota</taxon>
        <taxon>Sar</taxon>
        <taxon>Stramenopiles</taxon>
        <taxon>Ochrophyta</taxon>
        <taxon>Bacillariophyta</taxon>
        <taxon>Coscinodiscophyceae</taxon>
        <taxon>Thalassiosirophycidae</taxon>
        <taxon>Stephanodiscales</taxon>
        <taxon>Stephanodiscaceae</taxon>
        <taxon>Cyclostephanos</taxon>
    </lineage>
</organism>
<dbReference type="AlphaFoldDB" id="A0ABD3R613"/>
<evidence type="ECO:0000313" key="2">
    <source>
        <dbReference type="EMBL" id="KAL3808434.1"/>
    </source>
</evidence>
<gene>
    <name evidence="2" type="ORF">ACHAXA_003841</name>
</gene>
<dbReference type="EMBL" id="JALLPB020000511">
    <property type="protein sequence ID" value="KAL3808434.1"/>
    <property type="molecule type" value="Genomic_DNA"/>
</dbReference>